<gene>
    <name evidence="1" type="ORF">K503DRAFT_609011</name>
</gene>
<evidence type="ECO:0000313" key="1">
    <source>
        <dbReference type="EMBL" id="OAX32408.1"/>
    </source>
</evidence>
<dbReference type="EMBL" id="KV449017">
    <property type="protein sequence ID" value="OAX32408.1"/>
    <property type="molecule type" value="Genomic_DNA"/>
</dbReference>
<name>A0A1B7MIK6_9AGAM</name>
<reference evidence="1 2" key="1">
    <citation type="submission" date="2016-06" db="EMBL/GenBank/DDBJ databases">
        <title>Comparative genomics of the ectomycorrhizal sister species Rhizopogon vinicolor and Rhizopogon vesiculosus (Basidiomycota: Boletales) reveals a divergence of the mating type B locus.</title>
        <authorList>
            <consortium name="DOE Joint Genome Institute"/>
            <person name="Mujic A.B."/>
            <person name="Kuo A."/>
            <person name="Tritt A."/>
            <person name="Lipzen A."/>
            <person name="Chen C."/>
            <person name="Johnson J."/>
            <person name="Sharma A."/>
            <person name="Barry K."/>
            <person name="Grigoriev I.V."/>
            <person name="Spatafora J.W."/>
        </authorList>
    </citation>
    <scope>NUCLEOTIDE SEQUENCE [LARGE SCALE GENOMIC DNA]</scope>
    <source>
        <strain evidence="1 2">AM-OR11-026</strain>
    </source>
</reference>
<dbReference type="Proteomes" id="UP000092154">
    <property type="component" value="Unassembled WGS sequence"/>
</dbReference>
<organism evidence="1 2">
    <name type="scientific">Rhizopogon vinicolor AM-OR11-026</name>
    <dbReference type="NCBI Taxonomy" id="1314800"/>
    <lineage>
        <taxon>Eukaryota</taxon>
        <taxon>Fungi</taxon>
        <taxon>Dikarya</taxon>
        <taxon>Basidiomycota</taxon>
        <taxon>Agaricomycotina</taxon>
        <taxon>Agaricomycetes</taxon>
        <taxon>Agaricomycetidae</taxon>
        <taxon>Boletales</taxon>
        <taxon>Suillineae</taxon>
        <taxon>Rhizopogonaceae</taxon>
        <taxon>Rhizopogon</taxon>
    </lineage>
</organism>
<dbReference type="OrthoDB" id="10517003at2759"/>
<dbReference type="InParanoid" id="A0A1B7MIK6"/>
<evidence type="ECO:0000313" key="2">
    <source>
        <dbReference type="Proteomes" id="UP000092154"/>
    </source>
</evidence>
<accession>A0A1B7MIK6</accession>
<keyword evidence="2" id="KW-1185">Reference proteome</keyword>
<dbReference type="AlphaFoldDB" id="A0A1B7MIK6"/>
<sequence length="94" mass="10747">MFEPLSLSASLRLFVHQNITSALLRVAYQKPTHLVCVGLWESFGKAKDIAFKSSRRSKLSSSHSWSSARISILPFVQCDFYFIISRPQRQSLIE</sequence>
<proteinExistence type="predicted"/>
<protein>
    <submittedName>
        <fullName evidence="1">Uncharacterized protein</fullName>
    </submittedName>
</protein>